<proteinExistence type="predicted"/>
<dbReference type="Proteomes" id="UP000815260">
    <property type="component" value="Chromosome 5B"/>
</dbReference>
<organism evidence="1">
    <name type="scientific">Triticum aestivum</name>
    <name type="common">Wheat</name>
    <dbReference type="NCBI Taxonomy" id="4565"/>
    <lineage>
        <taxon>Eukaryota</taxon>
        <taxon>Viridiplantae</taxon>
        <taxon>Streptophyta</taxon>
        <taxon>Embryophyta</taxon>
        <taxon>Tracheophyta</taxon>
        <taxon>Spermatophyta</taxon>
        <taxon>Magnoliopsida</taxon>
        <taxon>Liliopsida</taxon>
        <taxon>Poales</taxon>
        <taxon>Poaceae</taxon>
        <taxon>BOP clade</taxon>
        <taxon>Pooideae</taxon>
        <taxon>Triticodae</taxon>
        <taxon>Triticeae</taxon>
        <taxon>Triticinae</taxon>
        <taxon>Triticum</taxon>
    </lineage>
</organism>
<dbReference type="EMBL" id="CM022224">
    <property type="protein sequence ID" value="KAF7065726.1"/>
    <property type="molecule type" value="Genomic_DNA"/>
</dbReference>
<comment type="caution">
    <text evidence="1">The sequence shown here is derived from an EMBL/GenBank/DDBJ whole genome shotgun (WGS) entry which is preliminary data.</text>
</comment>
<sequence length="45" mass="5305">IEGFKMNLIYFDLYQSTRLEKFITAYGQFLKANGEQPLTWKRASS</sequence>
<name>A0A9R1KTH0_WHEAT</name>
<evidence type="ECO:0000313" key="1">
    <source>
        <dbReference type="EMBL" id="KAF7065726.1"/>
    </source>
</evidence>
<reference evidence="1" key="1">
    <citation type="journal article" date="2017" name="Gigascience">
        <title>The first near-complete assembly of the hexaploid bread wheat genome, Triticum aestivum.</title>
        <authorList>
            <person name="Zimin A.V."/>
            <person name="Puiu D."/>
            <person name="Hall R."/>
            <person name="Kingan S."/>
            <person name="Clavijo B.J."/>
            <person name="Salzberg S.L."/>
        </authorList>
    </citation>
    <scope>NUCLEOTIDE SEQUENCE</scope>
    <source>
        <tissue evidence="1">Leaf</tissue>
    </source>
</reference>
<dbReference type="AlphaFoldDB" id="A0A9R1KTH0"/>
<dbReference type="OrthoDB" id="1724092at2759"/>
<protein>
    <submittedName>
        <fullName evidence="1">Uncharacterized protein</fullName>
    </submittedName>
</protein>
<feature type="non-terminal residue" evidence="1">
    <location>
        <position position="1"/>
    </location>
</feature>
<gene>
    <name evidence="1" type="ORF">CFC21_071800</name>
</gene>
<feature type="non-terminal residue" evidence="1">
    <location>
        <position position="45"/>
    </location>
</feature>
<reference evidence="1" key="2">
    <citation type="submission" date="2020-03" db="EMBL/GenBank/DDBJ databases">
        <title>The second near-complete assembly of the hexaploid bread wheat (Triticum aestivum) genome.</title>
        <authorList>
            <person name="Zimin A.V."/>
            <person name="Puiu D."/>
            <person name="Shumante A."/>
            <person name="Alonge M."/>
            <person name="Salzberg S.L."/>
        </authorList>
    </citation>
    <scope>NUCLEOTIDE SEQUENCE</scope>
    <source>
        <tissue evidence="1">Leaf</tissue>
    </source>
</reference>
<accession>A0A9R1KTH0</accession>